<evidence type="ECO:0000256" key="6">
    <source>
        <dbReference type="ARBA" id="ARBA00038170"/>
    </source>
</evidence>
<dbReference type="Gene3D" id="2.20.28.200">
    <property type="match status" value="1"/>
</dbReference>
<evidence type="ECO:0000259" key="8">
    <source>
        <dbReference type="PROSITE" id="PS50305"/>
    </source>
</evidence>
<dbReference type="InterPro" id="IPR029035">
    <property type="entry name" value="DHS-like_NAD/FAD-binding_dom"/>
</dbReference>
<dbReference type="GO" id="GO:0000122">
    <property type="term" value="P:negative regulation of transcription by RNA polymerase II"/>
    <property type="evidence" value="ECO:0007669"/>
    <property type="project" value="TreeGrafter"/>
</dbReference>
<dbReference type="EnsemblMetazoa" id="PPAI009897-RA">
    <property type="protein sequence ID" value="PPAI009897-PA"/>
    <property type="gene ID" value="PPAI009897"/>
</dbReference>
<keyword evidence="2" id="KW-0808">Transferase</keyword>
<feature type="domain" description="Deacetylase sirtuin-type" evidence="8">
    <location>
        <begin position="27"/>
        <end position="271"/>
    </location>
</feature>
<dbReference type="Pfam" id="PF02146">
    <property type="entry name" value="SIR2"/>
    <property type="match status" value="1"/>
</dbReference>
<keyword evidence="3 7" id="KW-0479">Metal-binding</keyword>
<sequence length="344" mass="38667">MSCNYAEGLSPYQNKGILGIPENFDDEETLTEKCEELAKMILSSDRVVVHTGAGISTAAGIPDFRGPKGVWTLEQQGLKPSINVSFEDAVPTKTHMALKALVEAGHVQYIVSQNIDGLHLRSGLSRKFLAELHGNMFVEECSKCHRQFVRQSPAPTVGRKETGNICKGGWNSRSCRGGRMMDTILDWEDGLPEKDLDLSYMQASLADLNICLGTTLQIVPSGNLPIKNKRYGGKFVICNLQPTKHDKKADLIISAYVDEILIKIIKKLGVELPQYSEETDPTKQPQSYIEWTISSTDFKDLEKIYNAKLKERREFNKKRSYNTFEEFSEKKTKILVKEENIVDS</sequence>
<protein>
    <recommendedName>
        <fullName evidence="1">protein acetyllysine N-acetyltransferase</fullName>
        <ecNumber evidence="1">2.3.1.286</ecNumber>
    </recommendedName>
</protein>
<evidence type="ECO:0000256" key="3">
    <source>
        <dbReference type="ARBA" id="ARBA00022723"/>
    </source>
</evidence>
<dbReference type="InterPro" id="IPR050134">
    <property type="entry name" value="NAD-dep_sirtuin_deacylases"/>
</dbReference>
<dbReference type="PROSITE" id="PS50305">
    <property type="entry name" value="SIRTUIN"/>
    <property type="match status" value="1"/>
</dbReference>
<dbReference type="CTD" id="51548"/>
<dbReference type="GO" id="GO:0003714">
    <property type="term" value="F:transcription corepressor activity"/>
    <property type="evidence" value="ECO:0007669"/>
    <property type="project" value="TreeGrafter"/>
</dbReference>
<dbReference type="Proteomes" id="UP000092462">
    <property type="component" value="Unassembled WGS sequence"/>
</dbReference>
<evidence type="ECO:0000313" key="9">
    <source>
        <dbReference type="EnsemblMetazoa" id="PPAI009897-PA"/>
    </source>
</evidence>
<proteinExistence type="inferred from homology"/>
<dbReference type="InterPro" id="IPR026590">
    <property type="entry name" value="Ssirtuin_cat_dom"/>
</dbReference>
<dbReference type="EC" id="2.3.1.286" evidence="1"/>
<keyword evidence="5" id="KW-0520">NAD</keyword>
<dbReference type="OrthoDB" id="2919105at2759"/>
<keyword evidence="10" id="KW-1185">Reference proteome</keyword>
<dbReference type="EMBL" id="AJVK01007422">
    <property type="status" value="NOT_ANNOTATED_CDS"/>
    <property type="molecule type" value="Genomic_DNA"/>
</dbReference>
<dbReference type="KEGG" id="ppap:129799413"/>
<dbReference type="GO" id="GO:0070403">
    <property type="term" value="F:NAD+ binding"/>
    <property type="evidence" value="ECO:0007669"/>
    <property type="project" value="InterPro"/>
</dbReference>
<comment type="similarity">
    <text evidence="6">Belongs to the sirtuin family. Class IV subfamily.</text>
</comment>
<evidence type="ECO:0000256" key="5">
    <source>
        <dbReference type="ARBA" id="ARBA00023027"/>
    </source>
</evidence>
<dbReference type="AlphaFoldDB" id="A0A1B0EZ10"/>
<dbReference type="GO" id="GO:0046872">
    <property type="term" value="F:metal ion binding"/>
    <property type="evidence" value="ECO:0007669"/>
    <property type="project" value="UniProtKB-KW"/>
</dbReference>
<evidence type="ECO:0000256" key="1">
    <source>
        <dbReference type="ARBA" id="ARBA00012928"/>
    </source>
</evidence>
<dbReference type="VEuPathDB" id="VectorBase:PPAPM1_004157"/>
<evidence type="ECO:0000313" key="10">
    <source>
        <dbReference type="Proteomes" id="UP000092462"/>
    </source>
</evidence>
<dbReference type="GO" id="GO:0046969">
    <property type="term" value="F:histone H3K9 deacetylase activity, NAD-dependent"/>
    <property type="evidence" value="ECO:0007669"/>
    <property type="project" value="TreeGrafter"/>
</dbReference>
<feature type="binding site" evidence="7">
    <location>
        <position position="144"/>
    </location>
    <ligand>
        <name>Zn(2+)</name>
        <dbReference type="ChEBI" id="CHEBI:29105"/>
    </ligand>
</feature>
<organism evidence="9 10">
    <name type="scientific">Phlebotomus papatasi</name>
    <name type="common">Sandfly</name>
    <dbReference type="NCBI Taxonomy" id="29031"/>
    <lineage>
        <taxon>Eukaryota</taxon>
        <taxon>Metazoa</taxon>
        <taxon>Ecdysozoa</taxon>
        <taxon>Arthropoda</taxon>
        <taxon>Hexapoda</taxon>
        <taxon>Insecta</taxon>
        <taxon>Pterygota</taxon>
        <taxon>Neoptera</taxon>
        <taxon>Endopterygota</taxon>
        <taxon>Diptera</taxon>
        <taxon>Nematocera</taxon>
        <taxon>Psychodoidea</taxon>
        <taxon>Psychodidae</taxon>
        <taxon>Phlebotomus</taxon>
        <taxon>Phlebotomus</taxon>
    </lineage>
</organism>
<feature type="active site" description="Proton acceptor" evidence="7">
    <location>
        <position position="133"/>
    </location>
</feature>
<reference evidence="9" key="1">
    <citation type="submission" date="2022-08" db="UniProtKB">
        <authorList>
            <consortium name="EnsemblMetazoa"/>
        </authorList>
    </citation>
    <scope>IDENTIFICATION</scope>
    <source>
        <strain evidence="9">Israel</strain>
    </source>
</reference>
<feature type="binding site" evidence="7">
    <location>
        <position position="166"/>
    </location>
    <ligand>
        <name>Zn(2+)</name>
        <dbReference type="ChEBI" id="CHEBI:29105"/>
    </ligand>
</feature>
<accession>A0A1B0EZ10</accession>
<dbReference type="InterPro" id="IPR003000">
    <property type="entry name" value="Sirtuin"/>
</dbReference>
<keyword evidence="4 7" id="KW-0862">Zinc</keyword>
<dbReference type="Gene3D" id="3.40.50.1220">
    <property type="entry name" value="TPP-binding domain"/>
    <property type="match status" value="1"/>
</dbReference>
<name>A0A1B0EZ10_PHLPP</name>
<evidence type="ECO:0000256" key="2">
    <source>
        <dbReference type="ARBA" id="ARBA00022679"/>
    </source>
</evidence>
<dbReference type="GeneID" id="129799413"/>
<dbReference type="VEuPathDB" id="VectorBase:PPAI009897"/>
<feature type="binding site" evidence="7">
    <location>
        <position position="141"/>
    </location>
    <ligand>
        <name>Zn(2+)</name>
        <dbReference type="ChEBI" id="CHEBI:29105"/>
    </ligand>
</feature>
<dbReference type="GO" id="GO:0005634">
    <property type="term" value="C:nucleus"/>
    <property type="evidence" value="ECO:0007669"/>
    <property type="project" value="TreeGrafter"/>
</dbReference>
<feature type="binding site" evidence="7">
    <location>
        <position position="175"/>
    </location>
    <ligand>
        <name>Zn(2+)</name>
        <dbReference type="ChEBI" id="CHEBI:29105"/>
    </ligand>
</feature>
<dbReference type="RefSeq" id="XP_055699227.1">
    <property type="nucleotide sequence ID" value="XM_055843252.1"/>
</dbReference>
<evidence type="ECO:0000256" key="4">
    <source>
        <dbReference type="ARBA" id="ARBA00022833"/>
    </source>
</evidence>
<dbReference type="PANTHER" id="PTHR11085:SF12">
    <property type="entry name" value="NAD-DEPENDENT PROTEIN DEACYLASE SIRTUIN-6"/>
    <property type="match status" value="1"/>
</dbReference>
<dbReference type="SUPFAM" id="SSF52467">
    <property type="entry name" value="DHS-like NAD/FAD-binding domain"/>
    <property type="match status" value="1"/>
</dbReference>
<dbReference type="FunFam" id="3.40.50.1220:FF:000038">
    <property type="entry name" value="NAD-dependent protein deacetylase sirtuin-6 isoform X2"/>
    <property type="match status" value="1"/>
</dbReference>
<evidence type="ECO:0000256" key="7">
    <source>
        <dbReference type="PROSITE-ProRule" id="PRU00236"/>
    </source>
</evidence>
<dbReference type="PANTHER" id="PTHR11085">
    <property type="entry name" value="NAD-DEPENDENT PROTEIN DEACYLASE SIRTUIN-5, MITOCHONDRIAL-RELATED"/>
    <property type="match status" value="1"/>
</dbReference>